<feature type="domain" description="Aminotransferase class I/classII large" evidence="6">
    <location>
        <begin position="67"/>
        <end position="404"/>
    </location>
</feature>
<proteinExistence type="predicted"/>
<dbReference type="InterPro" id="IPR050087">
    <property type="entry name" value="AON_synthase_class-II"/>
</dbReference>
<dbReference type="GO" id="GO:0030170">
    <property type="term" value="F:pyridoxal phosphate binding"/>
    <property type="evidence" value="ECO:0007669"/>
    <property type="project" value="InterPro"/>
</dbReference>
<reference evidence="8" key="1">
    <citation type="submission" date="2016-10" db="EMBL/GenBank/DDBJ databases">
        <authorList>
            <person name="Varghese N."/>
            <person name="Submissions S."/>
        </authorList>
    </citation>
    <scope>NUCLEOTIDE SEQUENCE [LARGE SCALE GENOMIC DNA]</scope>
    <source>
        <strain evidence="8">DSM 43161</strain>
    </source>
</reference>
<dbReference type="OrthoDB" id="9778690at2"/>
<dbReference type="InterPro" id="IPR015422">
    <property type="entry name" value="PyrdxlP-dep_Trfase_small"/>
</dbReference>
<dbReference type="PANTHER" id="PTHR13693:SF3">
    <property type="entry name" value="LD36009P"/>
    <property type="match status" value="1"/>
</dbReference>
<dbReference type="RefSeq" id="WP_075012190.1">
    <property type="nucleotide sequence ID" value="NZ_FOWE01000002.1"/>
</dbReference>
<dbReference type="InterPro" id="IPR004839">
    <property type="entry name" value="Aminotransferase_I/II_large"/>
</dbReference>
<evidence type="ECO:0000313" key="7">
    <source>
        <dbReference type="EMBL" id="SFN97920.1"/>
    </source>
</evidence>
<dbReference type="Gene3D" id="3.40.640.10">
    <property type="entry name" value="Type I PLP-dependent aspartate aminotransferase-like (Major domain)"/>
    <property type="match status" value="1"/>
</dbReference>
<dbReference type="GO" id="GO:0008710">
    <property type="term" value="F:8-amino-7-oxononanoate synthase activity"/>
    <property type="evidence" value="ECO:0007669"/>
    <property type="project" value="UniProtKB-EC"/>
</dbReference>
<dbReference type="AlphaFoldDB" id="A0A1I5DFF0"/>
<comment type="cofactor">
    <cofactor evidence="1">
        <name>pyridoxal 5'-phosphate</name>
        <dbReference type="ChEBI" id="CHEBI:597326"/>
    </cofactor>
</comment>
<evidence type="ECO:0000256" key="4">
    <source>
        <dbReference type="ARBA" id="ARBA00047715"/>
    </source>
</evidence>
<dbReference type="Gene3D" id="3.90.1150.10">
    <property type="entry name" value="Aspartate Aminotransferase, domain 1"/>
    <property type="match status" value="1"/>
</dbReference>
<dbReference type="EMBL" id="FOWE01000002">
    <property type="protein sequence ID" value="SFN97920.1"/>
    <property type="molecule type" value="Genomic_DNA"/>
</dbReference>
<dbReference type="Pfam" id="PF00155">
    <property type="entry name" value="Aminotran_1_2"/>
    <property type="match status" value="1"/>
</dbReference>
<evidence type="ECO:0000256" key="5">
    <source>
        <dbReference type="SAM" id="MobiDB-lite"/>
    </source>
</evidence>
<dbReference type="EC" id="2.3.1.47" evidence="2"/>
<dbReference type="PANTHER" id="PTHR13693">
    <property type="entry name" value="CLASS II AMINOTRANSFERASE/8-AMINO-7-OXONONANOATE SYNTHASE"/>
    <property type="match status" value="1"/>
</dbReference>
<accession>A0A1I5DFF0</accession>
<organism evidence="7 8">
    <name type="scientific">Geodermatophilus obscurus</name>
    <dbReference type="NCBI Taxonomy" id="1861"/>
    <lineage>
        <taxon>Bacteria</taxon>
        <taxon>Bacillati</taxon>
        <taxon>Actinomycetota</taxon>
        <taxon>Actinomycetes</taxon>
        <taxon>Geodermatophilales</taxon>
        <taxon>Geodermatophilaceae</taxon>
        <taxon>Geodermatophilus</taxon>
    </lineage>
</organism>
<dbReference type="SUPFAM" id="SSF53383">
    <property type="entry name" value="PLP-dependent transferases"/>
    <property type="match status" value="1"/>
</dbReference>
<keyword evidence="8" id="KW-1185">Reference proteome</keyword>
<evidence type="ECO:0000256" key="2">
    <source>
        <dbReference type="ARBA" id="ARBA00013187"/>
    </source>
</evidence>
<evidence type="ECO:0000256" key="3">
    <source>
        <dbReference type="ARBA" id="ARBA00022679"/>
    </source>
</evidence>
<evidence type="ECO:0000313" key="8">
    <source>
        <dbReference type="Proteomes" id="UP000183642"/>
    </source>
</evidence>
<feature type="region of interest" description="Disordered" evidence="5">
    <location>
        <begin position="1"/>
        <end position="21"/>
    </location>
</feature>
<evidence type="ECO:0000259" key="6">
    <source>
        <dbReference type="Pfam" id="PF00155"/>
    </source>
</evidence>
<gene>
    <name evidence="7" type="ORF">SAMN05660359_00741</name>
</gene>
<dbReference type="Proteomes" id="UP000183642">
    <property type="component" value="Unassembled WGS sequence"/>
</dbReference>
<evidence type="ECO:0000256" key="1">
    <source>
        <dbReference type="ARBA" id="ARBA00001933"/>
    </source>
</evidence>
<sequence length="430" mass="44055">MADVPHPRPRAGREHGSGRRDAFAPLLHDPLAALFREHDRAGVATHGVPTAGAPEPVTVYDDGVPRVNLGSNNYLGLAGDERVVEAAVDAVRRFGTSTSGSRVLNGTTRLHLQLEEELADHYGVEAAVLTSSGVNANVALLSTAGGPGDTLLVDAHAHASVHAGAAASRGTVVRFRHNSVDSLTRRLERLDPQAGAVVVVDGVYSMTGETAPLAELAELCAAYGARLVVDEAHGLGVLGERGRGAAEHCGVLDRVDAVTLAFSKSLASVGGAVLTSRAVADGIRASAMPYVFSAANEPAGVGAALAALRILRAEPERRDRLQENGRRLRVELSVAGTPPLPGSGAVIAVPTGSAEATAAAWRAAYESGVYCNAVGYPAVPRGRGVLRLSVMATHTPEQLQAAAGSVAAAVLATRDAATAGQEVEGELAVA</sequence>
<dbReference type="InterPro" id="IPR015424">
    <property type="entry name" value="PyrdxlP-dep_Trfase"/>
</dbReference>
<keyword evidence="3" id="KW-0808">Transferase</keyword>
<feature type="compositionally biased region" description="Basic and acidic residues" evidence="5">
    <location>
        <begin position="11"/>
        <end position="21"/>
    </location>
</feature>
<name>A0A1I5DFF0_9ACTN</name>
<dbReference type="InterPro" id="IPR015421">
    <property type="entry name" value="PyrdxlP-dep_Trfase_major"/>
</dbReference>
<comment type="catalytic activity">
    <reaction evidence="4">
        <text>6-carboxyhexanoyl-[ACP] + L-alanine + H(+) = (8S)-8-amino-7-oxononanoate + holo-[ACP] + CO2</text>
        <dbReference type="Rhea" id="RHEA:42288"/>
        <dbReference type="Rhea" id="RHEA-COMP:9685"/>
        <dbReference type="Rhea" id="RHEA-COMP:9955"/>
        <dbReference type="ChEBI" id="CHEBI:15378"/>
        <dbReference type="ChEBI" id="CHEBI:16526"/>
        <dbReference type="ChEBI" id="CHEBI:57972"/>
        <dbReference type="ChEBI" id="CHEBI:64479"/>
        <dbReference type="ChEBI" id="CHEBI:78846"/>
        <dbReference type="ChEBI" id="CHEBI:149468"/>
        <dbReference type="EC" id="2.3.1.47"/>
    </reaction>
</comment>
<protein>
    <recommendedName>
        <fullName evidence="2">8-amino-7-oxononanoate synthase</fullName>
        <ecNumber evidence="2">2.3.1.47</ecNumber>
    </recommendedName>
</protein>